<evidence type="ECO:0000259" key="1">
    <source>
        <dbReference type="Pfam" id="PF13460"/>
    </source>
</evidence>
<organism evidence="2">
    <name type="scientific">viral metagenome</name>
    <dbReference type="NCBI Taxonomy" id="1070528"/>
    <lineage>
        <taxon>unclassified sequences</taxon>
        <taxon>metagenomes</taxon>
        <taxon>organismal metagenomes</taxon>
    </lineage>
</organism>
<evidence type="ECO:0000313" key="2">
    <source>
        <dbReference type="EMBL" id="QHU07532.1"/>
    </source>
</evidence>
<reference evidence="2" key="1">
    <citation type="journal article" date="2020" name="Nature">
        <title>Giant virus diversity and host interactions through global metagenomics.</title>
        <authorList>
            <person name="Schulz F."/>
            <person name="Roux S."/>
            <person name="Paez-Espino D."/>
            <person name="Jungbluth S."/>
            <person name="Walsh D.A."/>
            <person name="Denef V.J."/>
            <person name="McMahon K.D."/>
            <person name="Konstantinidis K.T."/>
            <person name="Eloe-Fadrosh E.A."/>
            <person name="Kyrpides N.C."/>
            <person name="Woyke T."/>
        </authorList>
    </citation>
    <scope>NUCLEOTIDE SEQUENCE</scope>
    <source>
        <strain evidence="2">GVMAG-S-1040241-154</strain>
    </source>
</reference>
<dbReference type="AlphaFoldDB" id="A0A6C0JP65"/>
<sequence>MRFLLLFGLLINAVFSFTTSPTIYNIKFYHNNVNKIYANKLFNQRRRTNVIYARFMNNVSRRSLLQTVPLLPLTTIPDIVYASNIDNKKIKNVLVFGASGYTGGDTVRTLLSKNIKVKAFTRRPVKIVNRENADKNTLVIDNLKDKDNVVSIVGDVLKPETLKNIMKDVDAVIYCAASRKIKLKDKEEGKDLVEESSNVEDIGLLNVAKEVIKNDVKKLIIVSSICAKCKKDDPNYISVDDSCDECYRKQIGEEKIKNLYSNIDKLSYTIVRPGLLSPGEMRGLKEIEFNQGLSKSGIISRLDLADVLVNAAESNDSGKKTFEVYYKDTAQPIDMYKSLKTCKEMGKSVKECFFGENYNSNEPLSIDKLMKEPIKGTIFPSGSEISGDNYDNIFKYLKKDEKEYYDYSIIKSNDIS</sequence>
<dbReference type="PANTHER" id="PTHR15020:SF50">
    <property type="entry name" value="UPF0659 PROTEIN YMR090W"/>
    <property type="match status" value="1"/>
</dbReference>
<name>A0A6C0JP65_9ZZZZ</name>
<dbReference type="Pfam" id="PF13460">
    <property type="entry name" value="NAD_binding_10"/>
    <property type="match status" value="1"/>
</dbReference>
<proteinExistence type="predicted"/>
<feature type="domain" description="NAD(P)-binding" evidence="1">
    <location>
        <begin position="97"/>
        <end position="313"/>
    </location>
</feature>
<dbReference type="PANTHER" id="PTHR15020">
    <property type="entry name" value="FLAVIN REDUCTASE-RELATED"/>
    <property type="match status" value="1"/>
</dbReference>
<dbReference type="InterPro" id="IPR036291">
    <property type="entry name" value="NAD(P)-bd_dom_sf"/>
</dbReference>
<dbReference type="Gene3D" id="3.40.50.720">
    <property type="entry name" value="NAD(P)-binding Rossmann-like Domain"/>
    <property type="match status" value="1"/>
</dbReference>
<dbReference type="EMBL" id="MN740684">
    <property type="protein sequence ID" value="QHU07532.1"/>
    <property type="molecule type" value="Genomic_DNA"/>
</dbReference>
<dbReference type="SUPFAM" id="SSF51735">
    <property type="entry name" value="NAD(P)-binding Rossmann-fold domains"/>
    <property type="match status" value="1"/>
</dbReference>
<accession>A0A6C0JP65</accession>
<protein>
    <recommendedName>
        <fullName evidence="1">NAD(P)-binding domain-containing protein</fullName>
    </recommendedName>
</protein>
<dbReference type="InterPro" id="IPR016040">
    <property type="entry name" value="NAD(P)-bd_dom"/>
</dbReference>